<keyword evidence="1" id="KW-1133">Transmembrane helix</keyword>
<comment type="caution">
    <text evidence="2">The sequence shown here is derived from an EMBL/GenBank/DDBJ whole genome shotgun (WGS) entry which is preliminary data.</text>
</comment>
<accession>A0AAE1S9B1</accession>
<keyword evidence="3" id="KW-1185">Reference proteome</keyword>
<keyword evidence="1" id="KW-0472">Membrane</keyword>
<evidence type="ECO:0000313" key="2">
    <source>
        <dbReference type="EMBL" id="KAK4366659.1"/>
    </source>
</evidence>
<protein>
    <submittedName>
        <fullName evidence="2">Uncharacterized protein</fullName>
    </submittedName>
</protein>
<evidence type="ECO:0000256" key="1">
    <source>
        <dbReference type="SAM" id="Phobius"/>
    </source>
</evidence>
<dbReference type="AlphaFoldDB" id="A0AAE1S9B1"/>
<sequence length="108" mass="12606">MFMKSLLVHLESIRVGNDDLEIEYFSVRHICSFRVGGLCYIDWRTCGILVNHRQGFKGFRFGNGSMTVLSVPIKIASKIDDNFQMTMIQTVLMVCMVTWYALRKYNWL</sequence>
<reference evidence="2" key="1">
    <citation type="submission" date="2023-12" db="EMBL/GenBank/DDBJ databases">
        <title>Genome assembly of Anisodus tanguticus.</title>
        <authorList>
            <person name="Wang Y.-J."/>
        </authorList>
    </citation>
    <scope>NUCLEOTIDE SEQUENCE</scope>
    <source>
        <strain evidence="2">KB-2021</strain>
        <tissue evidence="2">Leaf</tissue>
    </source>
</reference>
<name>A0AAE1S9B1_9SOLA</name>
<feature type="transmembrane region" description="Helical" evidence="1">
    <location>
        <begin position="83"/>
        <end position="102"/>
    </location>
</feature>
<proteinExistence type="predicted"/>
<gene>
    <name evidence="2" type="ORF">RND71_014539</name>
</gene>
<dbReference type="Proteomes" id="UP001291623">
    <property type="component" value="Unassembled WGS sequence"/>
</dbReference>
<evidence type="ECO:0000313" key="3">
    <source>
        <dbReference type="Proteomes" id="UP001291623"/>
    </source>
</evidence>
<organism evidence="2 3">
    <name type="scientific">Anisodus tanguticus</name>
    <dbReference type="NCBI Taxonomy" id="243964"/>
    <lineage>
        <taxon>Eukaryota</taxon>
        <taxon>Viridiplantae</taxon>
        <taxon>Streptophyta</taxon>
        <taxon>Embryophyta</taxon>
        <taxon>Tracheophyta</taxon>
        <taxon>Spermatophyta</taxon>
        <taxon>Magnoliopsida</taxon>
        <taxon>eudicotyledons</taxon>
        <taxon>Gunneridae</taxon>
        <taxon>Pentapetalae</taxon>
        <taxon>asterids</taxon>
        <taxon>lamiids</taxon>
        <taxon>Solanales</taxon>
        <taxon>Solanaceae</taxon>
        <taxon>Solanoideae</taxon>
        <taxon>Hyoscyameae</taxon>
        <taxon>Anisodus</taxon>
    </lineage>
</organism>
<keyword evidence="1" id="KW-0812">Transmembrane</keyword>
<dbReference type="EMBL" id="JAVYJV010000007">
    <property type="protein sequence ID" value="KAK4366659.1"/>
    <property type="molecule type" value="Genomic_DNA"/>
</dbReference>